<dbReference type="PROSITE" id="PS50931">
    <property type="entry name" value="HTH_LYSR"/>
    <property type="match status" value="1"/>
</dbReference>
<keyword evidence="2" id="KW-0805">Transcription regulation</keyword>
<sequence length="307" mass="34243">MSDIGKSYTSFLRNASDLYAFLVVCRLGRIGQAAQELRISQPSLSQRIRNLEGVVGRPLFVRVARGVELTEAGRMLHKDLEGPFSDAARHFDAFLNKDNRRTVSISVDYAFSHGVLIPGMAHIRQDVGSDVDIRVIASQEPLKGEGPEADITIFMCDKAFAPDNAKRLFREEVSAVCSPDFAQKHPKIRTPTDLLSDPSLLLHLRTPGHPASWCTWDEWLTDCGGLKAPLRRFTEYNSHELVMRSVLDGDGVALAWHGLSDDLLRRGWIVPLFRNRIMTGRGYFICLNNPAPAAVVQRVFDAIVSMT</sequence>
<feature type="domain" description="HTH lysR-type" evidence="5">
    <location>
        <begin position="13"/>
        <end position="70"/>
    </location>
</feature>
<evidence type="ECO:0000256" key="1">
    <source>
        <dbReference type="ARBA" id="ARBA00009437"/>
    </source>
</evidence>
<proteinExistence type="inferred from homology"/>
<comment type="similarity">
    <text evidence="1">Belongs to the LysR transcriptional regulatory family.</text>
</comment>
<keyword evidence="4" id="KW-0804">Transcription</keyword>
<comment type="caution">
    <text evidence="6">The sequence shown here is derived from an EMBL/GenBank/DDBJ whole genome shotgun (WGS) entry which is preliminary data.</text>
</comment>
<organism evidence="6 7">
    <name type="scientific">Halocynthiibacter styelae</name>
    <dbReference type="NCBI Taxonomy" id="2761955"/>
    <lineage>
        <taxon>Bacteria</taxon>
        <taxon>Pseudomonadati</taxon>
        <taxon>Pseudomonadota</taxon>
        <taxon>Alphaproteobacteria</taxon>
        <taxon>Rhodobacterales</taxon>
        <taxon>Paracoccaceae</taxon>
        <taxon>Halocynthiibacter</taxon>
    </lineage>
</organism>
<keyword evidence="7" id="KW-1185">Reference proteome</keyword>
<dbReference type="InterPro" id="IPR005119">
    <property type="entry name" value="LysR_subst-bd"/>
</dbReference>
<gene>
    <name evidence="6" type="ORF">H1D41_13135</name>
</gene>
<dbReference type="GO" id="GO:0006351">
    <property type="term" value="P:DNA-templated transcription"/>
    <property type="evidence" value="ECO:0007669"/>
    <property type="project" value="TreeGrafter"/>
</dbReference>
<dbReference type="PANTHER" id="PTHR30537">
    <property type="entry name" value="HTH-TYPE TRANSCRIPTIONAL REGULATOR"/>
    <property type="match status" value="1"/>
</dbReference>
<dbReference type="PANTHER" id="PTHR30537:SF26">
    <property type="entry name" value="GLYCINE CLEAVAGE SYSTEM TRANSCRIPTIONAL ACTIVATOR"/>
    <property type="match status" value="1"/>
</dbReference>
<dbReference type="Pfam" id="PF03466">
    <property type="entry name" value="LysR_substrate"/>
    <property type="match status" value="1"/>
</dbReference>
<accession>A0A8J7IYJ6</accession>
<evidence type="ECO:0000256" key="4">
    <source>
        <dbReference type="ARBA" id="ARBA00023163"/>
    </source>
</evidence>
<dbReference type="GO" id="GO:0043565">
    <property type="term" value="F:sequence-specific DNA binding"/>
    <property type="evidence" value="ECO:0007669"/>
    <property type="project" value="TreeGrafter"/>
</dbReference>
<protein>
    <submittedName>
        <fullName evidence="6">LysR family transcriptional regulator</fullName>
    </submittedName>
</protein>
<dbReference type="InterPro" id="IPR036388">
    <property type="entry name" value="WH-like_DNA-bd_sf"/>
</dbReference>
<evidence type="ECO:0000256" key="2">
    <source>
        <dbReference type="ARBA" id="ARBA00023015"/>
    </source>
</evidence>
<dbReference type="SUPFAM" id="SSF53850">
    <property type="entry name" value="Periplasmic binding protein-like II"/>
    <property type="match status" value="1"/>
</dbReference>
<dbReference type="InterPro" id="IPR000847">
    <property type="entry name" value="LysR_HTH_N"/>
</dbReference>
<dbReference type="SUPFAM" id="SSF46785">
    <property type="entry name" value="Winged helix' DNA-binding domain"/>
    <property type="match status" value="1"/>
</dbReference>
<dbReference type="Gene3D" id="1.10.10.10">
    <property type="entry name" value="Winged helix-like DNA-binding domain superfamily/Winged helix DNA-binding domain"/>
    <property type="match status" value="1"/>
</dbReference>
<dbReference type="InterPro" id="IPR058163">
    <property type="entry name" value="LysR-type_TF_proteobact-type"/>
</dbReference>
<name>A0A8J7IYJ6_9RHOB</name>
<dbReference type="Pfam" id="PF00126">
    <property type="entry name" value="HTH_1"/>
    <property type="match status" value="1"/>
</dbReference>
<evidence type="ECO:0000256" key="3">
    <source>
        <dbReference type="ARBA" id="ARBA00023125"/>
    </source>
</evidence>
<dbReference type="GO" id="GO:0003700">
    <property type="term" value="F:DNA-binding transcription factor activity"/>
    <property type="evidence" value="ECO:0007669"/>
    <property type="project" value="InterPro"/>
</dbReference>
<dbReference type="Gene3D" id="3.40.190.10">
    <property type="entry name" value="Periplasmic binding protein-like II"/>
    <property type="match status" value="2"/>
</dbReference>
<keyword evidence="3" id="KW-0238">DNA-binding</keyword>
<dbReference type="Proteomes" id="UP000640583">
    <property type="component" value="Unassembled WGS sequence"/>
</dbReference>
<dbReference type="InterPro" id="IPR036390">
    <property type="entry name" value="WH_DNA-bd_sf"/>
</dbReference>
<evidence type="ECO:0000313" key="7">
    <source>
        <dbReference type="Proteomes" id="UP000640583"/>
    </source>
</evidence>
<dbReference type="EMBL" id="JADCKQ010000010">
    <property type="protein sequence ID" value="MBI1494584.1"/>
    <property type="molecule type" value="Genomic_DNA"/>
</dbReference>
<reference evidence="6" key="1">
    <citation type="submission" date="2020-10" db="EMBL/GenBank/DDBJ databases">
        <title>Paenihalocynthiibacter styelae gen. nov., sp. nov., isolated from stalked sea squirt Styela clava.</title>
        <authorList>
            <person name="Kim Y.-O."/>
            <person name="Yoon J.-H."/>
        </authorList>
    </citation>
    <scope>NUCLEOTIDE SEQUENCE</scope>
    <source>
        <strain evidence="6">MYP1-1</strain>
    </source>
</reference>
<dbReference type="RefSeq" id="WP_228849338.1">
    <property type="nucleotide sequence ID" value="NZ_JADCKQ010000010.1"/>
</dbReference>
<dbReference type="AlphaFoldDB" id="A0A8J7IYJ6"/>
<evidence type="ECO:0000259" key="5">
    <source>
        <dbReference type="PROSITE" id="PS50931"/>
    </source>
</evidence>
<evidence type="ECO:0000313" key="6">
    <source>
        <dbReference type="EMBL" id="MBI1494584.1"/>
    </source>
</evidence>
<dbReference type="PRINTS" id="PR00039">
    <property type="entry name" value="HTHLYSR"/>
</dbReference>